<sequence>MKPSPYPNYCKKAVDFDSFYFLTTKVTKDILYTILQHFKSSQNVFFLDKFRAYRAIFTVIENHSFFNAKFNFKYPLFKGAKKNQQVDLMKRMFQALRSKFICLC</sequence>
<reference evidence="1 2" key="1">
    <citation type="journal article" date="2020" name="Microbes Environ.">
        <title>Synthetic bacterial community of duckweed: a simple and stable system to study plant-microbe interactions.</title>
        <authorList>
            <person name="Ishizawa H."/>
            <person name="Tada M."/>
            <person name="Kuroda M."/>
            <person name="Inoue D."/>
            <person name="Futamata H."/>
            <person name="Ike M."/>
        </authorList>
    </citation>
    <scope>NUCLEOTIDE SEQUENCE [LARGE SCALE GENOMIC DNA]</scope>
    <source>
        <strain evidence="1 2">DW100</strain>
    </source>
</reference>
<organism evidence="1 2">
    <name type="scientific">Chryseobacterium gambrini</name>
    <dbReference type="NCBI Taxonomy" id="373672"/>
    <lineage>
        <taxon>Bacteria</taxon>
        <taxon>Pseudomonadati</taxon>
        <taxon>Bacteroidota</taxon>
        <taxon>Flavobacteriia</taxon>
        <taxon>Flavobacteriales</taxon>
        <taxon>Weeksellaceae</taxon>
        <taxon>Chryseobacterium group</taxon>
        <taxon>Chryseobacterium</taxon>
    </lineage>
</organism>
<gene>
    <name evidence="1" type="ORF">CRDW_39010</name>
</gene>
<dbReference type="Proteomes" id="UP001380186">
    <property type="component" value="Chromosome"/>
</dbReference>
<dbReference type="RefSeq" id="WP_338613708.1">
    <property type="nucleotide sequence ID" value="NZ_AP029022.1"/>
</dbReference>
<dbReference type="EMBL" id="AP029022">
    <property type="protein sequence ID" value="BEV06527.1"/>
    <property type="molecule type" value="Genomic_DNA"/>
</dbReference>
<name>A0ABM9SF15_9FLAO</name>
<proteinExistence type="predicted"/>
<accession>A0ABM9SF15</accession>
<evidence type="ECO:0008006" key="3">
    <source>
        <dbReference type="Google" id="ProtNLM"/>
    </source>
</evidence>
<evidence type="ECO:0000313" key="1">
    <source>
        <dbReference type="EMBL" id="BEV06527.1"/>
    </source>
</evidence>
<protein>
    <recommendedName>
        <fullName evidence="3">ISXO2-like transposase domain-containing protein</fullName>
    </recommendedName>
</protein>
<keyword evidence="2" id="KW-1185">Reference proteome</keyword>
<evidence type="ECO:0000313" key="2">
    <source>
        <dbReference type="Proteomes" id="UP001380186"/>
    </source>
</evidence>